<keyword evidence="6" id="KW-1185">Reference proteome</keyword>
<accession>A0A1U7CWF9</accession>
<dbReference type="InterPro" id="IPR036390">
    <property type="entry name" value="WH_DNA-bd_sf"/>
</dbReference>
<dbReference type="GO" id="GO:0045892">
    <property type="term" value="P:negative regulation of DNA-templated transcription"/>
    <property type="evidence" value="ECO:0007669"/>
    <property type="project" value="InterPro"/>
</dbReference>
<protein>
    <submittedName>
        <fullName evidence="5">Transcriptional regulator BlaI</fullName>
    </submittedName>
</protein>
<dbReference type="EMBL" id="CP019082">
    <property type="protein sequence ID" value="APW63261.1"/>
    <property type="molecule type" value="Genomic_DNA"/>
</dbReference>
<reference evidence="6" key="1">
    <citation type="submission" date="2016-12" db="EMBL/GenBank/DDBJ databases">
        <title>Comparative genomics of four Isosphaeraceae planctomycetes: a common pool of plasmids and glycoside hydrolase genes.</title>
        <authorList>
            <person name="Ivanova A."/>
        </authorList>
    </citation>
    <scope>NUCLEOTIDE SEQUENCE [LARGE SCALE GENOMIC DNA]</scope>
    <source>
        <strain evidence="6">PX4</strain>
    </source>
</reference>
<proteinExistence type="inferred from homology"/>
<dbReference type="KEGG" id="pbor:BSF38_04825"/>
<dbReference type="Gene3D" id="1.10.10.10">
    <property type="entry name" value="Winged helix-like DNA-binding domain superfamily/Winged helix DNA-binding domain"/>
    <property type="match status" value="1"/>
</dbReference>
<organism evidence="5 6">
    <name type="scientific">Paludisphaera borealis</name>
    <dbReference type="NCBI Taxonomy" id="1387353"/>
    <lineage>
        <taxon>Bacteria</taxon>
        <taxon>Pseudomonadati</taxon>
        <taxon>Planctomycetota</taxon>
        <taxon>Planctomycetia</taxon>
        <taxon>Isosphaerales</taxon>
        <taxon>Isosphaeraceae</taxon>
        <taxon>Paludisphaera</taxon>
    </lineage>
</organism>
<dbReference type="SUPFAM" id="SSF46785">
    <property type="entry name" value="Winged helix' DNA-binding domain"/>
    <property type="match status" value="1"/>
</dbReference>
<evidence type="ECO:0000256" key="1">
    <source>
        <dbReference type="ARBA" id="ARBA00011046"/>
    </source>
</evidence>
<comment type="similarity">
    <text evidence="1">Belongs to the BlaI transcriptional regulatory family.</text>
</comment>
<dbReference type="AlphaFoldDB" id="A0A1U7CWF9"/>
<dbReference type="Proteomes" id="UP000186309">
    <property type="component" value="Chromosome"/>
</dbReference>
<dbReference type="STRING" id="1387353.BSF38_04825"/>
<dbReference type="RefSeq" id="WP_076349636.1">
    <property type="nucleotide sequence ID" value="NZ_CP019082.1"/>
</dbReference>
<keyword evidence="4" id="KW-0804">Transcription</keyword>
<dbReference type="InterPro" id="IPR036388">
    <property type="entry name" value="WH-like_DNA-bd_sf"/>
</dbReference>
<name>A0A1U7CWF9_9BACT</name>
<dbReference type="GO" id="GO:0003677">
    <property type="term" value="F:DNA binding"/>
    <property type="evidence" value="ECO:0007669"/>
    <property type="project" value="UniProtKB-KW"/>
</dbReference>
<dbReference type="Pfam" id="PF03965">
    <property type="entry name" value="Penicillinase_R"/>
    <property type="match status" value="1"/>
</dbReference>
<evidence type="ECO:0000256" key="3">
    <source>
        <dbReference type="ARBA" id="ARBA00023125"/>
    </source>
</evidence>
<keyword evidence="3" id="KW-0238">DNA-binding</keyword>
<dbReference type="PIRSF" id="PIRSF019455">
    <property type="entry name" value="CopR_AtkY"/>
    <property type="match status" value="1"/>
</dbReference>
<evidence type="ECO:0000313" key="5">
    <source>
        <dbReference type="EMBL" id="APW63261.1"/>
    </source>
</evidence>
<dbReference type="OrthoDB" id="276583at2"/>
<evidence type="ECO:0000256" key="4">
    <source>
        <dbReference type="ARBA" id="ARBA00023163"/>
    </source>
</evidence>
<sequence>MGQARPSELELQVLGVLWDRGPSPVREILEAMPDGKDRAYTTILSVLQVLEKKGLVRHTRLGQANVYHPKHKRGQVLGPMMKDLLRNAFGGSPARALQSLLDGADVRPGDLEEIRKVIAQAESDLKPEEGAV</sequence>
<keyword evidence="2" id="KW-0805">Transcription regulation</keyword>
<evidence type="ECO:0000313" key="6">
    <source>
        <dbReference type="Proteomes" id="UP000186309"/>
    </source>
</evidence>
<evidence type="ECO:0000256" key="2">
    <source>
        <dbReference type="ARBA" id="ARBA00023015"/>
    </source>
</evidence>
<gene>
    <name evidence="5" type="primary">blaI_9</name>
    <name evidence="5" type="ORF">BSF38_04825</name>
</gene>
<dbReference type="InterPro" id="IPR005650">
    <property type="entry name" value="BlaI_family"/>
</dbReference>